<sequence>MSQQQERNDTSRGGSLEQVEASSSSFPPKRAPGACVQCKTLKIRCEFIPEEATCVRCRAIGTECVSRGRKKRKPALTQEELQQRSKSQDLQIQSLLLRLDETKARSKVLDCLVQAQAEAASLGRGADDDTSTNASRCRHATFSGLMSSSSSLFEAPSDPRLMGQHNYVNCYAASFANSNQPSILQSGLLGPRDIAALFGIYFDKIHPSFALLDPAIHTPQYLMEKSPLLFTMILAIATRHWQHRPKLHGLAMTYACQAVTQAFIDHCHSIETCQAYILLTMFPVPFQRWFENRSWLLIGASIRVAHHLRLDFPPPLELPERERLNRIRTWFYIMTADTSNCIQRGKTPAKARNDYVSQVFDVWYRCSPSNLSFDIYVTAYLDVMKLTSKLLDSIRPDKSNPDLWKEPDVLALVREYDRRVANRSSHWQQRLREQKIKMAWSERSKRDIRLNLLFSVQRLIVLGAGVYWSLKKGTTLSVDLFDSCVAISRTILRAHVEQLWPSGHLRYAIEPQYLFVTYAAAFLLKLLDPRFSTLVESTLRDAIVKDVYSLIRVWSSADVALDKQHAPFIYSRFLSSLLDHYLEGTHHDLDQLPQALPSLSWMRAPRSASPLCYDADPVVYQSAFDADPTDFLEASHGADAFAFQNFVTNVSTAQSGWPASTEPSPAAEMHERPWQSTSWYGDVRVDQVDGAASWDPSGMANTLYERTVLPG</sequence>
<dbReference type="GO" id="GO:0000976">
    <property type="term" value="F:transcription cis-regulatory region binding"/>
    <property type="evidence" value="ECO:0007669"/>
    <property type="project" value="TreeGrafter"/>
</dbReference>
<dbReference type="GO" id="GO:0008270">
    <property type="term" value="F:zinc ion binding"/>
    <property type="evidence" value="ECO:0007669"/>
    <property type="project" value="InterPro"/>
</dbReference>
<dbReference type="InterPro" id="IPR001138">
    <property type="entry name" value="Zn2Cys6_DnaBD"/>
</dbReference>
<dbReference type="OrthoDB" id="3163292at2759"/>
<evidence type="ECO:0000313" key="9">
    <source>
        <dbReference type="Proteomes" id="UP000076727"/>
    </source>
</evidence>
<protein>
    <recommendedName>
        <fullName evidence="7">Zn(2)-C6 fungal-type domain-containing protein</fullName>
    </recommendedName>
</protein>
<evidence type="ECO:0000259" key="7">
    <source>
        <dbReference type="PROSITE" id="PS50048"/>
    </source>
</evidence>
<accession>A0A165Q8U0</accession>
<dbReference type="SUPFAM" id="SSF57701">
    <property type="entry name" value="Zn2/Cys6 DNA-binding domain"/>
    <property type="match status" value="1"/>
</dbReference>
<feature type="region of interest" description="Disordered" evidence="6">
    <location>
        <begin position="1"/>
        <end position="33"/>
    </location>
</feature>
<dbReference type="PROSITE" id="PS00463">
    <property type="entry name" value="ZN2_CY6_FUNGAL_1"/>
    <property type="match status" value="1"/>
</dbReference>
<feature type="domain" description="Zn(2)-C6 fungal-type" evidence="7">
    <location>
        <begin position="34"/>
        <end position="66"/>
    </location>
</feature>
<evidence type="ECO:0000256" key="3">
    <source>
        <dbReference type="ARBA" id="ARBA00023125"/>
    </source>
</evidence>
<dbReference type="InterPro" id="IPR051089">
    <property type="entry name" value="prtT"/>
</dbReference>
<reference evidence="8 9" key="1">
    <citation type="journal article" date="2016" name="Mol. Biol. Evol.">
        <title>Comparative Genomics of Early-Diverging Mushroom-Forming Fungi Provides Insights into the Origins of Lignocellulose Decay Capabilities.</title>
        <authorList>
            <person name="Nagy L.G."/>
            <person name="Riley R."/>
            <person name="Tritt A."/>
            <person name="Adam C."/>
            <person name="Daum C."/>
            <person name="Floudas D."/>
            <person name="Sun H."/>
            <person name="Yadav J.S."/>
            <person name="Pangilinan J."/>
            <person name="Larsson K.H."/>
            <person name="Matsuura K."/>
            <person name="Barry K."/>
            <person name="Labutti K."/>
            <person name="Kuo R."/>
            <person name="Ohm R.A."/>
            <person name="Bhattacharya S.S."/>
            <person name="Shirouzu T."/>
            <person name="Yoshinaga Y."/>
            <person name="Martin F.M."/>
            <person name="Grigoriev I.V."/>
            <person name="Hibbett D.S."/>
        </authorList>
    </citation>
    <scope>NUCLEOTIDE SEQUENCE [LARGE SCALE GENOMIC DNA]</scope>
    <source>
        <strain evidence="8 9">L-15889</strain>
    </source>
</reference>
<dbReference type="CDD" id="cd00067">
    <property type="entry name" value="GAL4"/>
    <property type="match status" value="1"/>
</dbReference>
<evidence type="ECO:0000256" key="4">
    <source>
        <dbReference type="ARBA" id="ARBA00023163"/>
    </source>
</evidence>
<evidence type="ECO:0000256" key="6">
    <source>
        <dbReference type="SAM" id="MobiDB-lite"/>
    </source>
</evidence>
<dbReference type="GO" id="GO:0005634">
    <property type="term" value="C:nucleus"/>
    <property type="evidence" value="ECO:0007669"/>
    <property type="project" value="UniProtKB-SubCell"/>
</dbReference>
<proteinExistence type="predicted"/>
<keyword evidence="5" id="KW-0539">Nucleus</keyword>
<dbReference type="SMART" id="SM00066">
    <property type="entry name" value="GAL4"/>
    <property type="match status" value="1"/>
</dbReference>
<comment type="subcellular location">
    <subcellularLocation>
        <location evidence="1">Nucleus</location>
    </subcellularLocation>
</comment>
<dbReference type="EMBL" id="KV429060">
    <property type="protein sequence ID" value="KZT69156.1"/>
    <property type="molecule type" value="Genomic_DNA"/>
</dbReference>
<organism evidence="8 9">
    <name type="scientific">Daedalea quercina L-15889</name>
    <dbReference type="NCBI Taxonomy" id="1314783"/>
    <lineage>
        <taxon>Eukaryota</taxon>
        <taxon>Fungi</taxon>
        <taxon>Dikarya</taxon>
        <taxon>Basidiomycota</taxon>
        <taxon>Agaricomycotina</taxon>
        <taxon>Agaricomycetes</taxon>
        <taxon>Polyporales</taxon>
        <taxon>Fomitopsis</taxon>
    </lineage>
</organism>
<dbReference type="PROSITE" id="PS50048">
    <property type="entry name" value="ZN2_CY6_FUNGAL_2"/>
    <property type="match status" value="1"/>
</dbReference>
<evidence type="ECO:0000256" key="2">
    <source>
        <dbReference type="ARBA" id="ARBA00023015"/>
    </source>
</evidence>
<dbReference type="GO" id="GO:0000981">
    <property type="term" value="F:DNA-binding transcription factor activity, RNA polymerase II-specific"/>
    <property type="evidence" value="ECO:0007669"/>
    <property type="project" value="InterPro"/>
</dbReference>
<name>A0A165Q8U0_9APHY</name>
<keyword evidence="3" id="KW-0238">DNA-binding</keyword>
<dbReference type="PANTHER" id="PTHR31845">
    <property type="entry name" value="FINGER DOMAIN PROTEIN, PUTATIVE-RELATED"/>
    <property type="match status" value="1"/>
</dbReference>
<keyword evidence="2" id="KW-0805">Transcription regulation</keyword>
<dbReference type="AlphaFoldDB" id="A0A165Q8U0"/>
<evidence type="ECO:0000256" key="1">
    <source>
        <dbReference type="ARBA" id="ARBA00004123"/>
    </source>
</evidence>
<dbReference type="CDD" id="cd12148">
    <property type="entry name" value="fungal_TF_MHR"/>
    <property type="match status" value="1"/>
</dbReference>
<keyword evidence="9" id="KW-1185">Reference proteome</keyword>
<dbReference type="Pfam" id="PF00172">
    <property type="entry name" value="Zn_clus"/>
    <property type="match status" value="1"/>
</dbReference>
<dbReference type="PANTHER" id="PTHR31845:SF17">
    <property type="entry name" value="ZN(II)2CYS6 TRANSCRIPTION FACTOR (EUROFUNG)"/>
    <property type="match status" value="1"/>
</dbReference>
<dbReference type="Gene3D" id="4.10.240.10">
    <property type="entry name" value="Zn(2)-C6 fungal-type DNA-binding domain"/>
    <property type="match status" value="1"/>
</dbReference>
<dbReference type="InterPro" id="IPR036864">
    <property type="entry name" value="Zn2-C6_fun-type_DNA-bd_sf"/>
</dbReference>
<dbReference type="STRING" id="1314783.A0A165Q8U0"/>
<dbReference type="Proteomes" id="UP000076727">
    <property type="component" value="Unassembled WGS sequence"/>
</dbReference>
<keyword evidence="4" id="KW-0804">Transcription</keyword>
<evidence type="ECO:0000256" key="5">
    <source>
        <dbReference type="ARBA" id="ARBA00023242"/>
    </source>
</evidence>
<gene>
    <name evidence="8" type="ORF">DAEQUDRAFT_727049</name>
</gene>
<evidence type="ECO:0000313" key="8">
    <source>
        <dbReference type="EMBL" id="KZT69156.1"/>
    </source>
</evidence>
<feature type="compositionally biased region" description="Basic and acidic residues" evidence="6">
    <location>
        <begin position="1"/>
        <end position="10"/>
    </location>
</feature>